<evidence type="ECO:0000256" key="9">
    <source>
        <dbReference type="PROSITE-ProRule" id="PRU00282"/>
    </source>
</evidence>
<evidence type="ECO:0000256" key="11">
    <source>
        <dbReference type="SAM" id="Phobius"/>
    </source>
</evidence>
<dbReference type="Proteomes" id="UP000095023">
    <property type="component" value="Unassembled WGS sequence"/>
</dbReference>
<feature type="transmembrane region" description="Helical" evidence="11">
    <location>
        <begin position="269"/>
        <end position="290"/>
    </location>
</feature>
<dbReference type="InterPro" id="IPR018108">
    <property type="entry name" value="MCP_transmembrane"/>
</dbReference>
<evidence type="ECO:0008006" key="14">
    <source>
        <dbReference type="Google" id="ProtNLM"/>
    </source>
</evidence>
<feature type="transmembrane region" description="Helical" evidence="11">
    <location>
        <begin position="216"/>
        <end position="239"/>
    </location>
</feature>
<evidence type="ECO:0000256" key="2">
    <source>
        <dbReference type="ARBA" id="ARBA00006375"/>
    </source>
</evidence>
<evidence type="ECO:0000256" key="1">
    <source>
        <dbReference type="ARBA" id="ARBA00004225"/>
    </source>
</evidence>
<feature type="repeat" description="Solcar" evidence="9">
    <location>
        <begin position="4"/>
        <end position="86"/>
    </location>
</feature>
<keyword evidence="13" id="KW-1185">Reference proteome</keyword>
<feature type="repeat" description="Solcar" evidence="9">
    <location>
        <begin position="216"/>
        <end position="296"/>
    </location>
</feature>
<dbReference type="Pfam" id="PF00153">
    <property type="entry name" value="Mito_carr"/>
    <property type="match status" value="3"/>
</dbReference>
<dbReference type="SUPFAM" id="SSF103506">
    <property type="entry name" value="Mitochondrial carrier"/>
    <property type="match status" value="1"/>
</dbReference>
<proteinExistence type="inferred from homology"/>
<feature type="transmembrane region" description="Helical" evidence="11">
    <location>
        <begin position="105"/>
        <end position="127"/>
    </location>
</feature>
<dbReference type="InterPro" id="IPR023395">
    <property type="entry name" value="MCP_dom_sf"/>
</dbReference>
<evidence type="ECO:0000313" key="13">
    <source>
        <dbReference type="Proteomes" id="UP000095023"/>
    </source>
</evidence>
<keyword evidence="4 9" id="KW-0812">Transmembrane</keyword>
<dbReference type="Gene3D" id="1.50.40.10">
    <property type="entry name" value="Mitochondrial carrier domain"/>
    <property type="match status" value="2"/>
</dbReference>
<name>A0A1E4TIL6_9ASCO</name>
<dbReference type="InterPro" id="IPR050567">
    <property type="entry name" value="Mitochondrial_Carrier"/>
</dbReference>
<evidence type="ECO:0000256" key="8">
    <source>
        <dbReference type="ARBA" id="ARBA00023136"/>
    </source>
</evidence>
<organism evidence="12 13">
    <name type="scientific">Tortispora caseinolytica NRRL Y-17796</name>
    <dbReference type="NCBI Taxonomy" id="767744"/>
    <lineage>
        <taxon>Eukaryota</taxon>
        <taxon>Fungi</taxon>
        <taxon>Dikarya</taxon>
        <taxon>Ascomycota</taxon>
        <taxon>Saccharomycotina</taxon>
        <taxon>Trigonopsidomycetes</taxon>
        <taxon>Trigonopsidales</taxon>
        <taxon>Trigonopsidaceae</taxon>
        <taxon>Tortispora</taxon>
    </lineage>
</organism>
<dbReference type="GO" id="GO:0022857">
    <property type="term" value="F:transmembrane transporter activity"/>
    <property type="evidence" value="ECO:0007669"/>
    <property type="project" value="TreeGrafter"/>
</dbReference>
<dbReference type="OrthoDB" id="2382881at2759"/>
<dbReference type="AlphaFoldDB" id="A0A1E4TIL6"/>
<dbReference type="PANTHER" id="PTHR45624:SF9">
    <property type="entry name" value="CARRIER PROTEIN, PUTATIVE (AFU_ORTHOLOGUE AFUA_4G06390)-RELATED"/>
    <property type="match status" value="1"/>
</dbReference>
<keyword evidence="5" id="KW-0677">Repeat</keyword>
<accession>A0A1E4TIL6</accession>
<keyword evidence="7" id="KW-0496">Mitochondrion</keyword>
<dbReference type="PANTHER" id="PTHR45624">
    <property type="entry name" value="MITOCHONDRIAL BASIC AMINO ACIDS TRANSPORTER-RELATED"/>
    <property type="match status" value="1"/>
</dbReference>
<feature type="repeat" description="Solcar" evidence="9">
    <location>
        <begin position="107"/>
        <end position="208"/>
    </location>
</feature>
<keyword evidence="8 9" id="KW-0472">Membrane</keyword>
<evidence type="ECO:0000256" key="3">
    <source>
        <dbReference type="ARBA" id="ARBA00022448"/>
    </source>
</evidence>
<gene>
    <name evidence="12" type="ORF">CANCADRAFT_73102</name>
</gene>
<keyword evidence="3 10" id="KW-0813">Transport</keyword>
<comment type="similarity">
    <text evidence="2 10">Belongs to the mitochondrial carrier (TC 2.A.29) family.</text>
</comment>
<evidence type="ECO:0000313" key="12">
    <source>
        <dbReference type="EMBL" id="ODV91586.1"/>
    </source>
</evidence>
<evidence type="ECO:0000256" key="5">
    <source>
        <dbReference type="ARBA" id="ARBA00022737"/>
    </source>
</evidence>
<evidence type="ECO:0000256" key="4">
    <source>
        <dbReference type="ARBA" id="ARBA00022692"/>
    </source>
</evidence>
<dbReference type="EMBL" id="KV453841">
    <property type="protein sequence ID" value="ODV91586.1"/>
    <property type="molecule type" value="Genomic_DNA"/>
</dbReference>
<sequence>MAPTEGGKTAICASVASVCSTSVGFPFDSVKTRMQAYKFASVWDCVRTTHQTEGLRGFFRGLSAPLVSVTMSRTASFSIYVTMRERFAAALGISPLHSGMRGTDFLISILPCGLAGLSAGAVVTVFACPFEFAKLSAQIEKLMLRSQEAMSPDSISHETPRRGTFQAMKHIIQTKGIGGLYSGFYYHLIRDSIGTGLYFTVYESTKVLLSSPDRPITAQAIAFAGALCGMLSWMFVFPIDTKKSIYQRDILAHGYVRNRKMPMFSRRMYRGLGVSLARTAFTNMTFFSVYELLRAEMELIDNKTVPLDS</sequence>
<dbReference type="GO" id="GO:0031966">
    <property type="term" value="C:mitochondrial membrane"/>
    <property type="evidence" value="ECO:0007669"/>
    <property type="project" value="UniProtKB-SubCell"/>
</dbReference>
<protein>
    <recommendedName>
        <fullName evidence="14">Mitochondrial carrier protein</fullName>
    </recommendedName>
</protein>
<evidence type="ECO:0000256" key="7">
    <source>
        <dbReference type="ARBA" id="ARBA00023128"/>
    </source>
</evidence>
<evidence type="ECO:0000256" key="10">
    <source>
        <dbReference type="RuleBase" id="RU000488"/>
    </source>
</evidence>
<comment type="subcellular location">
    <subcellularLocation>
        <location evidence="1">Mitochondrion membrane</location>
        <topology evidence="1">Multi-pass membrane protein</topology>
    </subcellularLocation>
</comment>
<keyword evidence="6 11" id="KW-1133">Transmembrane helix</keyword>
<dbReference type="PROSITE" id="PS50920">
    <property type="entry name" value="SOLCAR"/>
    <property type="match status" value="3"/>
</dbReference>
<evidence type="ECO:0000256" key="6">
    <source>
        <dbReference type="ARBA" id="ARBA00022989"/>
    </source>
</evidence>
<reference evidence="13" key="1">
    <citation type="submission" date="2016-02" db="EMBL/GenBank/DDBJ databases">
        <title>Comparative genomics of biotechnologically important yeasts.</title>
        <authorList>
            <consortium name="DOE Joint Genome Institute"/>
            <person name="Riley R."/>
            <person name="Haridas S."/>
            <person name="Wolfe K.H."/>
            <person name="Lopes M.R."/>
            <person name="Hittinger C.T."/>
            <person name="Goker M."/>
            <person name="Salamov A."/>
            <person name="Wisecaver J."/>
            <person name="Long T.M."/>
            <person name="Aerts A.L."/>
            <person name="Barry K."/>
            <person name="Choi C."/>
            <person name="Clum A."/>
            <person name="Coughlan A.Y."/>
            <person name="Deshpande S."/>
            <person name="Douglass A.P."/>
            <person name="Hanson S.J."/>
            <person name="Klenk H.-P."/>
            <person name="Labutti K."/>
            <person name="Lapidus A."/>
            <person name="Lindquist E."/>
            <person name="Lipzen A."/>
            <person name="Meier-Kolthoff J.P."/>
            <person name="Ohm R.A."/>
            <person name="Otillar R.P."/>
            <person name="Pangilinan J."/>
            <person name="Peng Y."/>
            <person name="Rokas A."/>
            <person name="Rosa C.A."/>
            <person name="Scheuner C."/>
            <person name="Sibirny A.A."/>
            <person name="Slot J.C."/>
            <person name="Stielow J.B."/>
            <person name="Sun H."/>
            <person name="Kurtzman C.P."/>
            <person name="Blackwell M."/>
            <person name="Jeffries T.W."/>
            <person name="Grigoriev I.V."/>
        </authorList>
    </citation>
    <scope>NUCLEOTIDE SEQUENCE [LARGE SCALE GENOMIC DNA]</scope>
    <source>
        <strain evidence="13">NRRL Y-17796</strain>
    </source>
</reference>